<sequence length="96" mass="10719">MGIEELLLPFREEILKIAAKYDAYNMRIFGSVARGEATPDSDVDFLVELQPQCSLFDYIALTQDLAALLGRKVDVAEPQNLHDLIKDKVLSEAVPL</sequence>
<keyword evidence="12" id="KW-1185">Reference proteome</keyword>
<evidence type="ECO:0000313" key="12">
    <source>
        <dbReference type="Proteomes" id="UP000010474"/>
    </source>
</evidence>
<proteinExistence type="inferred from homology"/>
<dbReference type="InterPro" id="IPR052038">
    <property type="entry name" value="Type-VII_TA_antitoxin"/>
</dbReference>
<comment type="similarity">
    <text evidence="9">Belongs to the MntA antitoxin family.</text>
</comment>
<dbReference type="Gene3D" id="3.30.460.10">
    <property type="entry name" value="Beta Polymerase, domain 2"/>
    <property type="match status" value="1"/>
</dbReference>
<keyword evidence="3" id="KW-0808">Transferase</keyword>
<evidence type="ECO:0000256" key="5">
    <source>
        <dbReference type="ARBA" id="ARBA00022723"/>
    </source>
</evidence>
<keyword evidence="5" id="KW-0479">Metal-binding</keyword>
<dbReference type="HOGENOM" id="CLU_130257_10_2_3"/>
<dbReference type="Pfam" id="PF01909">
    <property type="entry name" value="NTP_transf_2"/>
    <property type="match status" value="1"/>
</dbReference>
<accession>K9ZA31</accession>
<evidence type="ECO:0000256" key="2">
    <source>
        <dbReference type="ARBA" id="ARBA00022649"/>
    </source>
</evidence>
<dbReference type="STRING" id="272123.Anacy_0464"/>
<reference evidence="12" key="1">
    <citation type="journal article" date="2013" name="Proc. Natl. Acad. Sci. U.S.A.">
        <title>Improving the coverage of the cyanobacterial phylum using diversity-driven genome sequencing.</title>
        <authorList>
            <person name="Shih P.M."/>
            <person name="Wu D."/>
            <person name="Latifi A."/>
            <person name="Axen S.D."/>
            <person name="Fewer D.P."/>
            <person name="Talla E."/>
            <person name="Calteau A."/>
            <person name="Cai F."/>
            <person name="Tandeau de Marsac N."/>
            <person name="Rippka R."/>
            <person name="Herdman M."/>
            <person name="Sivonen K."/>
            <person name="Coursin T."/>
            <person name="Laurent T."/>
            <person name="Goodwin L."/>
            <person name="Nolan M."/>
            <person name="Davenport K.W."/>
            <person name="Han C.S."/>
            <person name="Rubin E.M."/>
            <person name="Eisen J.A."/>
            <person name="Woyke T."/>
            <person name="Gugger M."/>
            <person name="Kerfeld C.A."/>
        </authorList>
    </citation>
    <scope>NUCLEOTIDE SEQUENCE [LARGE SCALE GENOMIC DNA]</scope>
    <source>
        <strain evidence="12">ATCC 27899 / PCC 7122</strain>
    </source>
</reference>
<keyword evidence="4" id="KW-0548">Nucleotidyltransferase</keyword>
<dbReference type="PANTHER" id="PTHR33571:SF12">
    <property type="entry name" value="BSL3053 PROTEIN"/>
    <property type="match status" value="1"/>
</dbReference>
<dbReference type="CDD" id="cd05403">
    <property type="entry name" value="NT_KNTase_like"/>
    <property type="match status" value="1"/>
</dbReference>
<protein>
    <submittedName>
        <fullName evidence="11">DNA polymerase beta domain protein region</fullName>
    </submittedName>
</protein>
<dbReference type="GO" id="GO:0005524">
    <property type="term" value="F:ATP binding"/>
    <property type="evidence" value="ECO:0007669"/>
    <property type="project" value="UniProtKB-KW"/>
</dbReference>
<dbReference type="eggNOG" id="COG1669">
    <property type="taxonomic scope" value="Bacteria"/>
</dbReference>
<dbReference type="PANTHER" id="PTHR33571">
    <property type="entry name" value="SSL8005 PROTEIN"/>
    <property type="match status" value="1"/>
</dbReference>
<dbReference type="RefSeq" id="WP_015212718.1">
    <property type="nucleotide sequence ID" value="NC_019771.1"/>
</dbReference>
<dbReference type="KEGG" id="acy:Anacy_0464"/>
<dbReference type="InterPro" id="IPR002934">
    <property type="entry name" value="Polymerase_NTP_transf_dom"/>
</dbReference>
<feature type="domain" description="Polymerase nucleotidyl transferase" evidence="10">
    <location>
        <begin position="13"/>
        <end position="94"/>
    </location>
</feature>
<comment type="cofactor">
    <cofactor evidence="1">
        <name>Mg(2+)</name>
        <dbReference type="ChEBI" id="CHEBI:18420"/>
    </cofactor>
</comment>
<dbReference type="Proteomes" id="UP000010474">
    <property type="component" value="Chromosome"/>
</dbReference>
<dbReference type="InterPro" id="IPR043519">
    <property type="entry name" value="NT_sf"/>
</dbReference>
<evidence type="ECO:0000256" key="6">
    <source>
        <dbReference type="ARBA" id="ARBA00022741"/>
    </source>
</evidence>
<dbReference type="GO" id="GO:0046872">
    <property type="term" value="F:metal ion binding"/>
    <property type="evidence" value="ECO:0007669"/>
    <property type="project" value="UniProtKB-KW"/>
</dbReference>
<dbReference type="SUPFAM" id="SSF81301">
    <property type="entry name" value="Nucleotidyltransferase"/>
    <property type="match status" value="1"/>
</dbReference>
<name>K9ZA31_ANACC</name>
<evidence type="ECO:0000256" key="4">
    <source>
        <dbReference type="ARBA" id="ARBA00022695"/>
    </source>
</evidence>
<evidence type="ECO:0000256" key="9">
    <source>
        <dbReference type="ARBA" id="ARBA00038276"/>
    </source>
</evidence>
<keyword evidence="8" id="KW-0460">Magnesium</keyword>
<evidence type="ECO:0000256" key="1">
    <source>
        <dbReference type="ARBA" id="ARBA00001946"/>
    </source>
</evidence>
<evidence type="ECO:0000256" key="7">
    <source>
        <dbReference type="ARBA" id="ARBA00022840"/>
    </source>
</evidence>
<keyword evidence="2" id="KW-1277">Toxin-antitoxin system</keyword>
<organism evidence="11 12">
    <name type="scientific">Anabaena cylindrica (strain ATCC 27899 / PCC 7122)</name>
    <dbReference type="NCBI Taxonomy" id="272123"/>
    <lineage>
        <taxon>Bacteria</taxon>
        <taxon>Bacillati</taxon>
        <taxon>Cyanobacteriota</taxon>
        <taxon>Cyanophyceae</taxon>
        <taxon>Nostocales</taxon>
        <taxon>Nostocaceae</taxon>
        <taxon>Anabaena</taxon>
    </lineage>
</organism>
<gene>
    <name evidence="11" type="ordered locus">Anacy_0464</name>
</gene>
<dbReference type="AlphaFoldDB" id="K9ZA31"/>
<evidence type="ECO:0000259" key="10">
    <source>
        <dbReference type="Pfam" id="PF01909"/>
    </source>
</evidence>
<dbReference type="OrthoDB" id="561385at2"/>
<keyword evidence="7" id="KW-0067">ATP-binding</keyword>
<evidence type="ECO:0000256" key="8">
    <source>
        <dbReference type="ARBA" id="ARBA00022842"/>
    </source>
</evidence>
<dbReference type="PATRIC" id="fig|272123.3.peg.503"/>
<dbReference type="GO" id="GO:0016779">
    <property type="term" value="F:nucleotidyltransferase activity"/>
    <property type="evidence" value="ECO:0007669"/>
    <property type="project" value="UniProtKB-KW"/>
</dbReference>
<dbReference type="EMBL" id="CP003659">
    <property type="protein sequence ID" value="AFZ56063.1"/>
    <property type="molecule type" value="Genomic_DNA"/>
</dbReference>
<evidence type="ECO:0000313" key="11">
    <source>
        <dbReference type="EMBL" id="AFZ56063.1"/>
    </source>
</evidence>
<evidence type="ECO:0000256" key="3">
    <source>
        <dbReference type="ARBA" id="ARBA00022679"/>
    </source>
</evidence>
<keyword evidence="6" id="KW-0547">Nucleotide-binding</keyword>